<proteinExistence type="evidence at transcript level"/>
<feature type="region of interest" description="Disordered" evidence="1">
    <location>
        <begin position="98"/>
        <end position="119"/>
    </location>
</feature>
<dbReference type="EMBL" id="CM007648">
    <property type="protein sequence ID" value="ONM16612.1"/>
    <property type="molecule type" value="Genomic_DNA"/>
</dbReference>
<organism evidence="2">
    <name type="scientific">Zea mays</name>
    <name type="common">Maize</name>
    <dbReference type="NCBI Taxonomy" id="4577"/>
    <lineage>
        <taxon>Eukaryota</taxon>
        <taxon>Viridiplantae</taxon>
        <taxon>Streptophyta</taxon>
        <taxon>Embryophyta</taxon>
        <taxon>Tracheophyta</taxon>
        <taxon>Spermatophyta</taxon>
        <taxon>Magnoliopsida</taxon>
        <taxon>Liliopsida</taxon>
        <taxon>Poales</taxon>
        <taxon>Poaceae</taxon>
        <taxon>PACMAD clade</taxon>
        <taxon>Panicoideae</taxon>
        <taxon>Andropogonodae</taxon>
        <taxon>Andropogoneae</taxon>
        <taxon>Tripsacinae</taxon>
        <taxon>Zea</taxon>
    </lineage>
</organism>
<dbReference type="EMBL" id="CM007648">
    <property type="protein sequence ID" value="ONM16603.1"/>
    <property type="molecule type" value="Genomic_DNA"/>
</dbReference>
<dbReference type="EMBL" id="CM007648">
    <property type="protein sequence ID" value="ONM16600.1"/>
    <property type="molecule type" value="Genomic_DNA"/>
</dbReference>
<dbReference type="EMBL" id="CM007648">
    <property type="protein sequence ID" value="ONM16618.1"/>
    <property type="molecule type" value="Genomic_DNA"/>
</dbReference>
<dbReference type="EMBL" id="CM007648">
    <property type="protein sequence ID" value="ONM16633.1"/>
    <property type="molecule type" value="Genomic_DNA"/>
</dbReference>
<dbReference type="EMBL" id="CM007648">
    <property type="protein sequence ID" value="ONM16597.1"/>
    <property type="molecule type" value="Genomic_DNA"/>
</dbReference>
<dbReference type="EMBL" id="CM007648">
    <property type="protein sequence ID" value="ONM16624.1"/>
    <property type="molecule type" value="Genomic_DNA"/>
</dbReference>
<dbReference type="EMBL" id="CM007648">
    <property type="protein sequence ID" value="ONM16637.1"/>
    <property type="molecule type" value="Genomic_DNA"/>
</dbReference>
<dbReference type="EMBL" id="CM007648">
    <property type="protein sequence ID" value="ONM16601.1"/>
    <property type="molecule type" value="Genomic_DNA"/>
</dbReference>
<protein>
    <submittedName>
        <fullName evidence="2">Uncharacterized protein</fullName>
    </submittedName>
</protein>
<evidence type="ECO:0000256" key="1">
    <source>
        <dbReference type="SAM" id="MobiDB-lite"/>
    </source>
</evidence>
<dbReference type="EMBL" id="CM007648">
    <property type="protein sequence ID" value="ONM16629.1"/>
    <property type="molecule type" value="Genomic_DNA"/>
</dbReference>
<dbReference type="EMBL" id="CM007648">
    <property type="protein sequence ID" value="ONM16604.1"/>
    <property type="molecule type" value="Genomic_DNA"/>
</dbReference>
<dbReference type="EMBL" id="CM007648">
    <property type="protein sequence ID" value="ONM16613.1"/>
    <property type="molecule type" value="Genomic_DNA"/>
</dbReference>
<dbReference type="EMBL" id="BT067672">
    <property type="protein sequence ID" value="ACN34569.1"/>
    <property type="molecule type" value="mRNA"/>
</dbReference>
<sequence>MDRRSLPPPQLKVHRSLRGSATSSSAAVNRRSQISSPITSLPITALEVCHFWRSATSASARRQWKVLDLLSLLPRSSQWEVRHFWKVRHLLLDPRQKWRGRSATSSSARGKNGVGDPPPHLLPFSRPRLIWKVRRRDSDVEAMAEPHPFSPCLARGGRDGVGWVVRDGGPTCPPCYPRPKSTRIMQPKSEVEAPALSMEVSSLRWCL</sequence>
<dbReference type="EMBL" id="CM007648">
    <property type="protein sequence ID" value="ONM16606.1"/>
    <property type="molecule type" value="Genomic_DNA"/>
</dbReference>
<feature type="compositionally biased region" description="Low complexity" evidence="1">
    <location>
        <begin position="101"/>
        <end position="110"/>
    </location>
</feature>
<dbReference type="EMBL" id="CM007648">
    <property type="protein sequence ID" value="ONM16620.1"/>
    <property type="molecule type" value="Genomic_DNA"/>
</dbReference>
<dbReference type="EMBL" id="CM007648">
    <property type="protein sequence ID" value="ONM16646.1"/>
    <property type="molecule type" value="Genomic_DNA"/>
</dbReference>
<accession>B4FAB4</accession>
<dbReference type="EMBL" id="CM007648">
    <property type="protein sequence ID" value="ONM16627.1"/>
    <property type="molecule type" value="Genomic_DNA"/>
</dbReference>
<dbReference type="EMBL" id="BT038694">
    <property type="protein sequence ID" value="ACF83699.1"/>
    <property type="molecule type" value="mRNA"/>
</dbReference>
<gene>
    <name evidence="3" type="ORF">ZEAMMB73_Zm00001d003267</name>
</gene>
<name>B4FAB4_MAIZE</name>
<dbReference type="EMBL" id="CM007648">
    <property type="protein sequence ID" value="ONM16607.1"/>
    <property type="molecule type" value="Genomic_DNA"/>
</dbReference>
<dbReference type="EMBL" id="CM007648">
    <property type="protein sequence ID" value="ONM16649.1"/>
    <property type="molecule type" value="Genomic_DNA"/>
</dbReference>
<evidence type="ECO:0000313" key="3">
    <source>
        <dbReference type="EMBL" id="ONM16591.1"/>
    </source>
</evidence>
<dbReference type="EMBL" id="CM007648">
    <property type="protein sequence ID" value="ONM16644.1"/>
    <property type="molecule type" value="Genomic_DNA"/>
</dbReference>
<dbReference type="EMBL" id="CM007648">
    <property type="protein sequence ID" value="ONM16622.1"/>
    <property type="molecule type" value="Genomic_DNA"/>
</dbReference>
<feature type="compositionally biased region" description="Polar residues" evidence="1">
    <location>
        <begin position="19"/>
        <end position="31"/>
    </location>
</feature>
<dbReference type="EMBL" id="CM007648">
    <property type="protein sequence ID" value="ONM16591.1"/>
    <property type="molecule type" value="Genomic_DNA"/>
</dbReference>
<dbReference type="EMBL" id="CM007648">
    <property type="protein sequence ID" value="ONM16611.1"/>
    <property type="molecule type" value="Genomic_DNA"/>
</dbReference>
<dbReference type="EMBL" id="CM007648">
    <property type="protein sequence ID" value="ONM16609.1"/>
    <property type="molecule type" value="Genomic_DNA"/>
</dbReference>
<dbReference type="EMBL" id="BT034052">
    <property type="protein sequence ID" value="ACF79057.1"/>
    <property type="molecule type" value="mRNA"/>
</dbReference>
<dbReference type="EMBL" id="CM007648">
    <property type="protein sequence ID" value="ONM16634.1"/>
    <property type="molecule type" value="Genomic_DNA"/>
</dbReference>
<feature type="region of interest" description="Disordered" evidence="1">
    <location>
        <begin position="1"/>
        <end position="31"/>
    </location>
</feature>
<dbReference type="EMBL" id="CM007648">
    <property type="protein sequence ID" value="ONM16602.1"/>
    <property type="molecule type" value="Genomic_DNA"/>
</dbReference>
<dbReference type="EMBL" id="CM007648">
    <property type="protein sequence ID" value="ONM16635.1"/>
    <property type="molecule type" value="Genomic_DNA"/>
</dbReference>
<feature type="compositionally biased region" description="Pro residues" evidence="1">
    <location>
        <begin position="1"/>
        <end position="10"/>
    </location>
</feature>
<dbReference type="EMBL" id="CM007648">
    <property type="protein sequence ID" value="ONM16626.1"/>
    <property type="molecule type" value="Genomic_DNA"/>
</dbReference>
<evidence type="ECO:0000313" key="2">
    <source>
        <dbReference type="EMBL" id="ACF79057.1"/>
    </source>
</evidence>
<reference evidence="3" key="2">
    <citation type="submission" date="2015-12" db="EMBL/GenBank/DDBJ databases">
        <title>Update maize B73 reference genome by single molecule sequencing technologies.</title>
        <authorList>
            <consortium name="Maize Genome Sequencing Project"/>
            <person name="Ware D."/>
        </authorList>
    </citation>
    <scope>NUCLEOTIDE SEQUENCE [LARGE SCALE GENOMIC DNA]</scope>
    <source>
        <tissue evidence="3">Seedling</tissue>
    </source>
</reference>
<dbReference type="EMBL" id="CM007648">
    <property type="protein sequence ID" value="ONM16639.1"/>
    <property type="molecule type" value="Genomic_DNA"/>
</dbReference>
<dbReference type="EMBL" id="CM007648">
    <property type="protein sequence ID" value="ONM16648.1"/>
    <property type="molecule type" value="Genomic_DNA"/>
</dbReference>
<dbReference type="EMBL" id="CM007648">
    <property type="protein sequence ID" value="ONM16621.1"/>
    <property type="molecule type" value="Genomic_DNA"/>
</dbReference>
<dbReference type="EMBL" id="CM007648">
    <property type="protein sequence ID" value="ONM16599.1"/>
    <property type="molecule type" value="Genomic_DNA"/>
</dbReference>
<dbReference type="AlphaFoldDB" id="B4FAB4"/>
<dbReference type="EMBL" id="CM007648">
    <property type="protein sequence ID" value="ONM16614.1"/>
    <property type="molecule type" value="Genomic_DNA"/>
</dbReference>
<reference evidence="2" key="1">
    <citation type="journal article" date="2009" name="PLoS Genet.">
        <title>Sequencing, mapping, and analysis of 27,455 maize full-length cDNAs.</title>
        <authorList>
            <person name="Soderlund C."/>
            <person name="Descour A."/>
            <person name="Kudrna D."/>
            <person name="Bomhoff M."/>
            <person name="Boyd L."/>
            <person name="Currie J."/>
            <person name="Angelova A."/>
            <person name="Collura K."/>
            <person name="Wissotski M."/>
            <person name="Ashley E."/>
            <person name="Morrow D."/>
            <person name="Fernandes J."/>
            <person name="Walbot V."/>
            <person name="Yu Y."/>
        </authorList>
    </citation>
    <scope>NUCLEOTIDE SEQUENCE</scope>
    <source>
        <strain evidence="2">B73</strain>
    </source>
</reference>
<dbReference type="EMBL" id="CM007648">
    <property type="protein sequence ID" value="ONM16638.1"/>
    <property type="molecule type" value="Genomic_DNA"/>
</dbReference>
<dbReference type="EMBL" id="CM007648">
    <property type="protein sequence ID" value="ONM16593.1"/>
    <property type="molecule type" value="Genomic_DNA"/>
</dbReference>
<dbReference type="EMBL" id="CM007648">
    <property type="protein sequence ID" value="ONM16647.1"/>
    <property type="molecule type" value="Genomic_DNA"/>
</dbReference>